<reference evidence="3 4" key="1">
    <citation type="submission" date="2019-12" db="EMBL/GenBank/DDBJ databases">
        <title>Nocardia macrotermitis sp. nov. and Nocardia aurantia sp. nov., isolated from the gut of the fungus growing-termite Macrotermes natalensis.</title>
        <authorList>
            <person name="Christine B."/>
            <person name="Rene B."/>
        </authorList>
    </citation>
    <scope>NUCLEOTIDE SEQUENCE [LARGE SCALE GENOMIC DNA]</scope>
    <source>
        <strain evidence="3 4">DSM 102126</strain>
    </source>
</reference>
<dbReference type="Pfam" id="PF03033">
    <property type="entry name" value="Glyco_transf_28"/>
    <property type="match status" value="1"/>
</dbReference>
<gene>
    <name evidence="3" type="ORF">GQ466_00245</name>
</gene>
<feature type="domain" description="Erythromycin biosynthesis protein CIII-like C-terminal" evidence="2">
    <location>
        <begin position="299"/>
        <end position="383"/>
    </location>
</feature>
<organism evidence="3 4">
    <name type="scientific">Actinomadura rayongensis</name>
    <dbReference type="NCBI Taxonomy" id="1429076"/>
    <lineage>
        <taxon>Bacteria</taxon>
        <taxon>Bacillati</taxon>
        <taxon>Actinomycetota</taxon>
        <taxon>Actinomycetes</taxon>
        <taxon>Streptosporangiales</taxon>
        <taxon>Thermomonosporaceae</taxon>
        <taxon>Actinomadura</taxon>
    </lineage>
</organism>
<feature type="domain" description="Glycosyltransferase family 28 N-terminal" evidence="1">
    <location>
        <begin position="3"/>
        <end position="129"/>
    </location>
</feature>
<dbReference type="Proteomes" id="UP000431901">
    <property type="component" value="Unassembled WGS sequence"/>
</dbReference>
<dbReference type="Gene3D" id="3.40.50.2000">
    <property type="entry name" value="Glycogen Phosphorylase B"/>
    <property type="match status" value="2"/>
</dbReference>
<dbReference type="InterPro" id="IPR004276">
    <property type="entry name" value="GlycoTrans_28_N"/>
</dbReference>
<accession>A0A6I4W1C8</accession>
<dbReference type="GO" id="GO:0008194">
    <property type="term" value="F:UDP-glycosyltransferase activity"/>
    <property type="evidence" value="ECO:0007669"/>
    <property type="project" value="InterPro"/>
</dbReference>
<dbReference type="SUPFAM" id="SSF53756">
    <property type="entry name" value="UDP-Glycosyltransferase/glycogen phosphorylase"/>
    <property type="match status" value="1"/>
</dbReference>
<dbReference type="FunFam" id="3.40.50.2000:FF:000009">
    <property type="entry name" value="Sterol 3-beta-glucosyltransferase UGT80A2"/>
    <property type="match status" value="1"/>
</dbReference>
<dbReference type="InterPro" id="IPR050426">
    <property type="entry name" value="Glycosyltransferase_28"/>
</dbReference>
<evidence type="ECO:0000313" key="3">
    <source>
        <dbReference type="EMBL" id="MXQ62460.1"/>
    </source>
</evidence>
<proteinExistence type="predicted"/>
<protein>
    <submittedName>
        <fullName evidence="3">Glycosyltransferase</fullName>
    </submittedName>
</protein>
<sequence>MRVLLLTYGSRGDVEPMAALAVRLRDLGVEARVCAPPDAEFADLLAADGIPVVPFGRSLRAWVGGDAPPTTDDAFTRAAAWVADHFGPVAAAAEGCAALVATGLVPAGARSVAERLGIPYVYVCFQPVTLPSPHHPAAWRPPTPFPPDVTDNRELWRLDAENVDALFRAPLNRHRAAAGLPPVDAVRDHVFTDRPWLAADPLLAPWQEPADLDVVQTGAWIRPDDRPLPPEVEAFLAAGPPPVYVGFGSMPMHGAPDVARTAVEAARAVGRRVIVARGWADLAPDDAADCLAIGEVNQQQLFGRVAAVVHHGGAGTTTAAARAGAPQVVVPQVVDQPYWGGRVAALGIGALHDAPVMTPASLASALATALAARARAREVAPAISTDGADRAAKLLLDAITPEAR</sequence>
<dbReference type="OrthoDB" id="3253247at2"/>
<dbReference type="Pfam" id="PF06722">
    <property type="entry name" value="EryCIII-like_C"/>
    <property type="match status" value="1"/>
</dbReference>
<dbReference type="GO" id="GO:0033072">
    <property type="term" value="P:vancomycin biosynthetic process"/>
    <property type="evidence" value="ECO:0007669"/>
    <property type="project" value="UniProtKB-ARBA"/>
</dbReference>
<keyword evidence="3" id="KW-0808">Transferase</keyword>
<dbReference type="PANTHER" id="PTHR48050:SF13">
    <property type="entry name" value="STEROL 3-BETA-GLUCOSYLTRANSFERASE UGT80A2"/>
    <property type="match status" value="1"/>
</dbReference>
<comment type="caution">
    <text evidence="3">The sequence shown here is derived from an EMBL/GenBank/DDBJ whole genome shotgun (WGS) entry which is preliminary data.</text>
</comment>
<dbReference type="InterPro" id="IPR002213">
    <property type="entry name" value="UDP_glucos_trans"/>
</dbReference>
<dbReference type="GO" id="GO:0005975">
    <property type="term" value="P:carbohydrate metabolic process"/>
    <property type="evidence" value="ECO:0007669"/>
    <property type="project" value="InterPro"/>
</dbReference>
<dbReference type="InterPro" id="IPR010610">
    <property type="entry name" value="EryCIII-like_C"/>
</dbReference>
<evidence type="ECO:0000313" key="4">
    <source>
        <dbReference type="Proteomes" id="UP000431901"/>
    </source>
</evidence>
<name>A0A6I4W1C8_9ACTN</name>
<keyword evidence="4" id="KW-1185">Reference proteome</keyword>
<dbReference type="PANTHER" id="PTHR48050">
    <property type="entry name" value="STEROL 3-BETA-GLUCOSYLTRANSFERASE"/>
    <property type="match status" value="1"/>
</dbReference>
<dbReference type="AlphaFoldDB" id="A0A6I4W1C8"/>
<dbReference type="CDD" id="cd03784">
    <property type="entry name" value="GT1_Gtf-like"/>
    <property type="match status" value="1"/>
</dbReference>
<dbReference type="GO" id="GO:0016758">
    <property type="term" value="F:hexosyltransferase activity"/>
    <property type="evidence" value="ECO:0007669"/>
    <property type="project" value="InterPro"/>
</dbReference>
<evidence type="ECO:0000259" key="2">
    <source>
        <dbReference type="Pfam" id="PF06722"/>
    </source>
</evidence>
<dbReference type="EMBL" id="WUTW01000001">
    <property type="protein sequence ID" value="MXQ62460.1"/>
    <property type="molecule type" value="Genomic_DNA"/>
</dbReference>
<evidence type="ECO:0000259" key="1">
    <source>
        <dbReference type="Pfam" id="PF03033"/>
    </source>
</evidence>